<evidence type="ECO:0000256" key="9">
    <source>
        <dbReference type="ARBA" id="ARBA00022884"/>
    </source>
</evidence>
<organism evidence="12 13">
    <name type="scientific">Coemansia spiralis</name>
    <dbReference type="NCBI Taxonomy" id="417178"/>
    <lineage>
        <taxon>Eukaryota</taxon>
        <taxon>Fungi</taxon>
        <taxon>Fungi incertae sedis</taxon>
        <taxon>Zoopagomycota</taxon>
        <taxon>Kickxellomycotina</taxon>
        <taxon>Kickxellomycetes</taxon>
        <taxon>Kickxellales</taxon>
        <taxon>Kickxellaceae</taxon>
        <taxon>Coemansia</taxon>
    </lineage>
</organism>
<reference evidence="12" key="1">
    <citation type="submission" date="2022-07" db="EMBL/GenBank/DDBJ databases">
        <title>Phylogenomic reconstructions and comparative analyses of Kickxellomycotina fungi.</title>
        <authorList>
            <person name="Reynolds N.K."/>
            <person name="Stajich J.E."/>
            <person name="Barry K."/>
            <person name="Grigoriev I.V."/>
            <person name="Crous P."/>
            <person name="Smith M.E."/>
        </authorList>
    </citation>
    <scope>NUCLEOTIDE SEQUENCE</scope>
    <source>
        <strain evidence="12">NRRL 3115</strain>
    </source>
</reference>
<sequence length="779" mass="86365">MANADSKNTSTKSGDHKEDIDPVLHARQRRNERALLFLSSITTSNTAVDNVPLAVRGTISRGEEPPRADTEQTGLLPDRNGYYGLTLTGHGKQRTTSQSRKDSLAVNPQAHLIANNKHDVSSGTIDIPAFESAADAALSNVNITTSIGGDGDNDDEISSNDSDYGPANRCKHTRNPSNIVDDSTELQGKHQATESLSLKPSTFPMVFAPIKPFSGKNDDKHRHGNNADGGSEQVMGSNANRTDQSFAYFLHPLHTLTPSAEAGHSDTCSNSVYHPSKLDDLGLHKGLQRSLYGLAGYMGTIFDYAKPDEHRQDTNGGSREIQLGLSAAGLTLDQLRRLKAYMLRVMREQDLELSTAAIGWVYFEKLIWKGYVVKDNRKLVAGHIRLLDNMTEVIQRRFEVSADSILDQEFSVFAELEFSLWVPRREFMPHFLRMFEAIGTHPANMVQAGNKRAQGSKDPINKKLKKQDTSTEPAFERVNVSNNDAKPTRDEQEIDSEPESAPEKKNEEQGHYSTESGGDGGDMDLEDEPGTIIEFHKFENKNHKNTSSMLPIAPKVPKTAQELNETSRLIVVLEAASLETYKVGKSKDAKYQLLNCDDHQGILARMGRDIAESRPDITHQCLLTLLDSPLNKTGRLQVYIHTKSDVLIEISPQVRIPRTFKRFSGLMVQLLHKMSIRSVGGHEKLLRVIKNPVSQYFPPDSLKITFSYDAPTVHLQSWMRRKLKPGQNIIVAVGALAHGKDDFADSYVDEKIGISEYPLSASVACGKLTCALEDMWGIL</sequence>
<dbReference type="GO" id="GO:0019843">
    <property type="term" value="F:rRNA binding"/>
    <property type="evidence" value="ECO:0007669"/>
    <property type="project" value="UniProtKB-KW"/>
</dbReference>
<feature type="compositionally biased region" description="Basic and acidic residues" evidence="11">
    <location>
        <begin position="61"/>
        <end position="70"/>
    </location>
</feature>
<dbReference type="Pfam" id="PF03587">
    <property type="entry name" value="EMG1"/>
    <property type="match status" value="1"/>
</dbReference>
<dbReference type="Gene3D" id="3.40.1280.10">
    <property type="match status" value="1"/>
</dbReference>
<evidence type="ECO:0000256" key="8">
    <source>
        <dbReference type="ARBA" id="ARBA00022730"/>
    </source>
</evidence>
<dbReference type="Proteomes" id="UP001151518">
    <property type="component" value="Unassembled WGS sequence"/>
</dbReference>
<protein>
    <submittedName>
        <fullName evidence="12">18S rRNA pseudouridine methyltransferase</fullName>
        <ecNumber evidence="12">2.1.1.260</ecNumber>
    </submittedName>
</protein>
<comment type="similarity">
    <text evidence="2">Belongs to the class IV-like SAM-binding methyltransferase superfamily. RNA methyltransferase NEP1 family.</text>
</comment>
<feature type="region of interest" description="Disordered" evidence="11">
    <location>
        <begin position="58"/>
        <end position="79"/>
    </location>
</feature>
<name>A0A9W8KZD0_9FUNG</name>
<evidence type="ECO:0000313" key="13">
    <source>
        <dbReference type="Proteomes" id="UP001151518"/>
    </source>
</evidence>
<dbReference type="PANTHER" id="PTHR12636">
    <property type="entry name" value="NEP1/MRA1"/>
    <property type="match status" value="1"/>
</dbReference>
<evidence type="ECO:0000313" key="12">
    <source>
        <dbReference type="EMBL" id="KAJ2678700.1"/>
    </source>
</evidence>
<evidence type="ECO:0000256" key="5">
    <source>
        <dbReference type="ARBA" id="ARBA00022603"/>
    </source>
</evidence>
<dbReference type="EC" id="2.1.1.260" evidence="12"/>
<evidence type="ECO:0000256" key="6">
    <source>
        <dbReference type="ARBA" id="ARBA00022679"/>
    </source>
</evidence>
<keyword evidence="4" id="KW-0698">rRNA processing</keyword>
<feature type="compositionally biased region" description="Basic and acidic residues" evidence="11">
    <location>
        <begin position="13"/>
        <end position="22"/>
    </location>
</feature>
<evidence type="ECO:0000256" key="1">
    <source>
        <dbReference type="ARBA" id="ARBA00004604"/>
    </source>
</evidence>
<keyword evidence="10" id="KW-0539">Nucleus</keyword>
<comment type="subcellular location">
    <subcellularLocation>
        <location evidence="1">Nucleus</location>
        <location evidence="1">Nucleolus</location>
    </subcellularLocation>
</comment>
<evidence type="ECO:0000256" key="11">
    <source>
        <dbReference type="SAM" id="MobiDB-lite"/>
    </source>
</evidence>
<accession>A0A9W8KZD0</accession>
<dbReference type="GO" id="GO:0070475">
    <property type="term" value="P:rRNA base methylation"/>
    <property type="evidence" value="ECO:0007669"/>
    <property type="project" value="InterPro"/>
</dbReference>
<dbReference type="InterPro" id="IPR029028">
    <property type="entry name" value="Alpha/beta_knot_MTases"/>
</dbReference>
<evidence type="ECO:0000256" key="10">
    <source>
        <dbReference type="ARBA" id="ARBA00023242"/>
    </source>
</evidence>
<comment type="caution">
    <text evidence="12">The sequence shown here is derived from an EMBL/GenBank/DDBJ whole genome shotgun (WGS) entry which is preliminary data.</text>
</comment>
<dbReference type="OrthoDB" id="269804at2759"/>
<dbReference type="GO" id="GO:0070037">
    <property type="term" value="F:rRNA (pseudouridine) methyltransferase activity"/>
    <property type="evidence" value="ECO:0007669"/>
    <property type="project" value="InterPro"/>
</dbReference>
<keyword evidence="3" id="KW-0690">Ribosome biogenesis</keyword>
<feature type="region of interest" description="Disordered" evidence="11">
    <location>
        <begin position="213"/>
        <end position="235"/>
    </location>
</feature>
<feature type="region of interest" description="Disordered" evidence="11">
    <location>
        <begin position="1"/>
        <end position="22"/>
    </location>
</feature>
<dbReference type="PANTHER" id="PTHR12636:SF5">
    <property type="entry name" value="RIBOSOMAL RNA SMALL SUBUNIT METHYLTRANSFERASE NEP1"/>
    <property type="match status" value="1"/>
</dbReference>
<evidence type="ECO:0000256" key="7">
    <source>
        <dbReference type="ARBA" id="ARBA00022691"/>
    </source>
</evidence>
<evidence type="ECO:0000256" key="2">
    <source>
        <dbReference type="ARBA" id="ARBA00008115"/>
    </source>
</evidence>
<keyword evidence="6 12" id="KW-0808">Transferase</keyword>
<dbReference type="EMBL" id="JANBTW010000018">
    <property type="protein sequence ID" value="KAJ2678700.1"/>
    <property type="molecule type" value="Genomic_DNA"/>
</dbReference>
<proteinExistence type="inferred from homology"/>
<feature type="compositionally biased region" description="Polar residues" evidence="11">
    <location>
        <begin position="1"/>
        <end position="12"/>
    </location>
</feature>
<keyword evidence="9" id="KW-0694">RNA-binding</keyword>
<dbReference type="SUPFAM" id="SSF47954">
    <property type="entry name" value="Cyclin-like"/>
    <property type="match status" value="1"/>
</dbReference>
<evidence type="ECO:0000256" key="3">
    <source>
        <dbReference type="ARBA" id="ARBA00022517"/>
    </source>
</evidence>
<dbReference type="CDD" id="cd18088">
    <property type="entry name" value="Nep1-like"/>
    <property type="match status" value="1"/>
</dbReference>
<keyword evidence="7" id="KW-0949">S-adenosyl-L-methionine</keyword>
<gene>
    <name evidence="12" type="primary">NEP1</name>
    <name evidence="12" type="ORF">GGI25_002084</name>
</gene>
<keyword evidence="8" id="KW-0699">rRNA-binding</keyword>
<dbReference type="InterPro" id="IPR029026">
    <property type="entry name" value="tRNA_m1G_MTases_N"/>
</dbReference>
<dbReference type="FunFam" id="3.40.1280.10:FF:000003">
    <property type="entry name" value="Ribosomal RNA small subunit methyltransferase"/>
    <property type="match status" value="1"/>
</dbReference>
<evidence type="ECO:0000256" key="4">
    <source>
        <dbReference type="ARBA" id="ARBA00022552"/>
    </source>
</evidence>
<feature type="region of interest" description="Disordered" evidence="11">
    <location>
        <begin position="448"/>
        <end position="527"/>
    </location>
</feature>
<dbReference type="AlphaFoldDB" id="A0A9W8KZD0"/>
<keyword evidence="5 12" id="KW-0489">Methyltransferase</keyword>
<dbReference type="InterPro" id="IPR036915">
    <property type="entry name" value="Cyclin-like_sf"/>
</dbReference>
<dbReference type="GO" id="GO:0032040">
    <property type="term" value="C:small-subunit processome"/>
    <property type="evidence" value="ECO:0007669"/>
    <property type="project" value="TreeGrafter"/>
</dbReference>
<feature type="compositionally biased region" description="Basic and acidic residues" evidence="11">
    <location>
        <begin position="501"/>
        <end position="510"/>
    </location>
</feature>
<feature type="region of interest" description="Disordered" evidence="11">
    <location>
        <begin position="146"/>
        <end position="185"/>
    </location>
</feature>
<dbReference type="InterPro" id="IPR005304">
    <property type="entry name" value="Rbsml_bgen_MeTrfase_EMG1/NEP1"/>
</dbReference>
<dbReference type="SUPFAM" id="SSF75217">
    <property type="entry name" value="alpha/beta knot"/>
    <property type="match status" value="1"/>
</dbReference>